<evidence type="ECO:0000259" key="2">
    <source>
        <dbReference type="PROSITE" id="PS50097"/>
    </source>
</evidence>
<dbReference type="SUPFAM" id="SSF54695">
    <property type="entry name" value="POZ domain"/>
    <property type="match status" value="1"/>
</dbReference>
<feature type="region of interest" description="Disordered" evidence="1">
    <location>
        <begin position="125"/>
        <end position="177"/>
    </location>
</feature>
<accession>A0ABP0PG78</accession>
<proteinExistence type="predicted"/>
<dbReference type="InterPro" id="IPR051481">
    <property type="entry name" value="BTB-POZ/Galectin-3-binding"/>
</dbReference>
<organism evidence="3 4">
    <name type="scientific">Durusdinium trenchii</name>
    <dbReference type="NCBI Taxonomy" id="1381693"/>
    <lineage>
        <taxon>Eukaryota</taxon>
        <taxon>Sar</taxon>
        <taxon>Alveolata</taxon>
        <taxon>Dinophyceae</taxon>
        <taxon>Suessiales</taxon>
        <taxon>Symbiodiniaceae</taxon>
        <taxon>Durusdinium</taxon>
    </lineage>
</organism>
<feature type="domain" description="BTB" evidence="2">
    <location>
        <begin position="62"/>
        <end position="117"/>
    </location>
</feature>
<dbReference type="Proteomes" id="UP001642484">
    <property type="component" value="Unassembled WGS sequence"/>
</dbReference>
<dbReference type="EMBL" id="CAXAMN010022962">
    <property type="protein sequence ID" value="CAK9074059.1"/>
    <property type="molecule type" value="Genomic_DNA"/>
</dbReference>
<feature type="region of interest" description="Disordered" evidence="1">
    <location>
        <begin position="303"/>
        <end position="371"/>
    </location>
</feature>
<dbReference type="PROSITE" id="PS50097">
    <property type="entry name" value="BTB"/>
    <property type="match status" value="1"/>
</dbReference>
<dbReference type="InterPro" id="IPR011333">
    <property type="entry name" value="SKP1/BTB/POZ_sf"/>
</dbReference>
<dbReference type="Pfam" id="PF00651">
    <property type="entry name" value="BTB"/>
    <property type="match status" value="1"/>
</dbReference>
<dbReference type="Gene3D" id="3.30.710.10">
    <property type="entry name" value="Potassium Channel Kv1.1, Chain A"/>
    <property type="match status" value="1"/>
</dbReference>
<sequence>MWWGTPQHVHSRRAEAAEAEKMAAAVPQLGAVPMDLDVKCCGAAPQEFNAGLRSLLANKECCDLVFVAGEEDIEAHAVVLAASSASFCTFLRQNPSLGLSMRQEAACDSPKVMEELLAVQARVPVAQPDASPKSGQAEEKQPSEQVDTDTSKENAPSAGETESSSDSQAKRNEKRRLDVKGLSSAEAMHILLDYVYKGFGGADWQYSATSAEVNKDVLRLARHFGFSHLHEHAARWLATGLTTENVLERLVTCEEFGLDLLREKITERLALKPAELMLVCSSPEITKHPRILQVLLVQVASLQDKPSQKEEEQEDGKKKEGKADKEKAEKGEEKNEKEKEKEKKPTKAEKIAKQEKPQAEKPAKRRKAGGA</sequence>
<comment type="caution">
    <text evidence="3">The sequence shown here is derived from an EMBL/GenBank/DDBJ whole genome shotgun (WGS) entry which is preliminary data.</text>
</comment>
<feature type="compositionally biased region" description="Basic and acidic residues" evidence="1">
    <location>
        <begin position="168"/>
        <end position="177"/>
    </location>
</feature>
<reference evidence="3 4" key="1">
    <citation type="submission" date="2024-02" db="EMBL/GenBank/DDBJ databases">
        <authorList>
            <person name="Chen Y."/>
            <person name="Shah S."/>
            <person name="Dougan E. K."/>
            <person name="Thang M."/>
            <person name="Chan C."/>
        </authorList>
    </citation>
    <scope>NUCLEOTIDE SEQUENCE [LARGE SCALE GENOMIC DNA]</scope>
</reference>
<dbReference type="PANTHER" id="PTHR24410:SF23">
    <property type="entry name" value="BTB DOMAIN-CONTAINING PROTEIN-RELATED"/>
    <property type="match status" value="1"/>
</dbReference>
<protein>
    <recommendedName>
        <fullName evidence="2">BTB domain-containing protein</fullName>
    </recommendedName>
</protein>
<evidence type="ECO:0000313" key="3">
    <source>
        <dbReference type="EMBL" id="CAK9074059.1"/>
    </source>
</evidence>
<keyword evidence="4" id="KW-1185">Reference proteome</keyword>
<evidence type="ECO:0000256" key="1">
    <source>
        <dbReference type="SAM" id="MobiDB-lite"/>
    </source>
</evidence>
<name>A0ABP0PG78_9DINO</name>
<gene>
    <name evidence="3" type="ORF">CCMP2556_LOCUS36501</name>
</gene>
<dbReference type="InterPro" id="IPR000210">
    <property type="entry name" value="BTB/POZ_dom"/>
</dbReference>
<feature type="compositionally biased region" description="Basic and acidic residues" evidence="1">
    <location>
        <begin position="306"/>
        <end position="362"/>
    </location>
</feature>
<evidence type="ECO:0000313" key="4">
    <source>
        <dbReference type="Proteomes" id="UP001642484"/>
    </source>
</evidence>
<dbReference type="PANTHER" id="PTHR24410">
    <property type="entry name" value="HL07962P-RELATED"/>
    <property type="match status" value="1"/>
</dbReference>